<dbReference type="GO" id="GO:0006895">
    <property type="term" value="P:Golgi to endosome transport"/>
    <property type="evidence" value="ECO:0007669"/>
    <property type="project" value="InterPro"/>
</dbReference>
<dbReference type="GO" id="GO:0005829">
    <property type="term" value="C:cytosol"/>
    <property type="evidence" value="ECO:0007669"/>
    <property type="project" value="GOC"/>
</dbReference>
<keyword evidence="2" id="KW-1185">Reference proteome</keyword>
<accession>A0A8J4YAP2</accession>
<protein>
    <submittedName>
        <fullName evidence="1">Protein dopey-1</fullName>
    </submittedName>
</protein>
<dbReference type="InterPro" id="IPR040314">
    <property type="entry name" value="DOP1"/>
</dbReference>
<dbReference type="GO" id="GO:0005802">
    <property type="term" value="C:trans-Golgi network"/>
    <property type="evidence" value="ECO:0007669"/>
    <property type="project" value="TreeGrafter"/>
</dbReference>
<dbReference type="GO" id="GO:0005768">
    <property type="term" value="C:endosome"/>
    <property type="evidence" value="ECO:0007669"/>
    <property type="project" value="TreeGrafter"/>
</dbReference>
<reference evidence="1" key="1">
    <citation type="submission" date="2020-07" db="EMBL/GenBank/DDBJ databases">
        <title>The High-quality genome of the commercially important snow crab, Chionoecetes opilio.</title>
        <authorList>
            <person name="Jeong J.-H."/>
            <person name="Ryu S."/>
        </authorList>
    </citation>
    <scope>NUCLEOTIDE SEQUENCE</scope>
    <source>
        <strain evidence="1">MADBK_172401_WGS</strain>
        <tissue evidence="1">Digestive gland</tissue>
    </source>
</reference>
<dbReference type="PANTHER" id="PTHR14042">
    <property type="entry name" value="DOPEY-RELATED"/>
    <property type="match status" value="1"/>
</dbReference>
<proteinExistence type="predicted"/>
<dbReference type="EMBL" id="JACEEZ010013971">
    <property type="protein sequence ID" value="KAG0719771.1"/>
    <property type="molecule type" value="Genomic_DNA"/>
</dbReference>
<dbReference type="OrthoDB" id="297643at2759"/>
<evidence type="ECO:0000313" key="1">
    <source>
        <dbReference type="EMBL" id="KAG0719771.1"/>
    </source>
</evidence>
<comment type="caution">
    <text evidence="1">The sequence shown here is derived from an EMBL/GenBank/DDBJ whole genome shotgun (WGS) entry which is preliminary data.</text>
</comment>
<name>A0A8J4YAP2_CHIOP</name>
<dbReference type="Proteomes" id="UP000770661">
    <property type="component" value="Unassembled WGS sequence"/>
</dbReference>
<dbReference type="PANTHER" id="PTHR14042:SF24">
    <property type="entry name" value="PROTEIN DOPEY-1 HOMOLOG"/>
    <property type="match status" value="1"/>
</dbReference>
<gene>
    <name evidence="1" type="primary">DOPEY1_5</name>
    <name evidence="1" type="ORF">GWK47_049810</name>
</gene>
<organism evidence="1 2">
    <name type="scientific">Chionoecetes opilio</name>
    <name type="common">Atlantic snow crab</name>
    <name type="synonym">Cancer opilio</name>
    <dbReference type="NCBI Taxonomy" id="41210"/>
    <lineage>
        <taxon>Eukaryota</taxon>
        <taxon>Metazoa</taxon>
        <taxon>Ecdysozoa</taxon>
        <taxon>Arthropoda</taxon>
        <taxon>Crustacea</taxon>
        <taxon>Multicrustacea</taxon>
        <taxon>Malacostraca</taxon>
        <taxon>Eumalacostraca</taxon>
        <taxon>Eucarida</taxon>
        <taxon>Decapoda</taxon>
        <taxon>Pleocyemata</taxon>
        <taxon>Brachyura</taxon>
        <taxon>Eubrachyura</taxon>
        <taxon>Majoidea</taxon>
        <taxon>Majidae</taxon>
        <taxon>Chionoecetes</taxon>
    </lineage>
</organism>
<evidence type="ECO:0000313" key="2">
    <source>
        <dbReference type="Proteomes" id="UP000770661"/>
    </source>
</evidence>
<sequence length="268" mass="29214">MLRSAIESGVGGLLWNGCVQQQALVEMMSLRCLPLHTLVAIVRQVVKQPPIVEGSQQVKCTRVEGLEILPLEVCVLQVFYVYAQQCPGSQLGECWVALLSMEVSSKLLESCSNIAGSGLGSTTWLRRNLTVKAEHQEKKSLQVSKQSEIAVFYHFHICVSVQCGGLSVLAELLAPLLDVLYVSEKDKVVPLLTNIMAHVVPYLCNHMRSNMPAFAVCSQLLSSLSGYQLHSAGVAARRAGPAAGHPHLHDAAALPHLLTHHRRLPLHP</sequence>
<dbReference type="AlphaFoldDB" id="A0A8J4YAP2"/>